<dbReference type="EMBL" id="JACATZ010000003">
    <property type="protein sequence ID" value="NWJ47654.1"/>
    <property type="molecule type" value="Genomic_DNA"/>
</dbReference>
<keyword evidence="5" id="KW-1185">Reference proteome</keyword>
<evidence type="ECO:0000313" key="5">
    <source>
        <dbReference type="Proteomes" id="UP001431572"/>
    </source>
</evidence>
<reference evidence="2 4" key="1">
    <citation type="submission" date="2020-06" db="EMBL/GenBank/DDBJ databases">
        <title>Anoxygenic phototrophic Chloroflexota member uses a Type I reaction center.</title>
        <authorList>
            <person name="Tsuji J.M."/>
            <person name="Shaw N.A."/>
            <person name="Nagashima S."/>
            <person name="Venkiteswaran J."/>
            <person name="Schiff S.L."/>
            <person name="Hanada S."/>
            <person name="Tank M."/>
            <person name="Neufeld J.D."/>
        </authorList>
    </citation>
    <scope>NUCLEOTIDE SEQUENCE [LARGE SCALE GENOMIC DNA]</scope>
    <source>
        <strain evidence="2">L227-S17</strain>
    </source>
</reference>
<proteinExistence type="predicted"/>
<dbReference type="Proteomes" id="UP000521676">
    <property type="component" value="Unassembled WGS sequence"/>
</dbReference>
<reference evidence="3" key="2">
    <citation type="journal article" date="2024" name="Nature">
        <title>Anoxygenic phototroph of the Chloroflexota uses a type I reaction centre.</title>
        <authorList>
            <person name="Tsuji J.M."/>
            <person name="Shaw N.A."/>
            <person name="Nagashima S."/>
            <person name="Venkiteswaran J.J."/>
            <person name="Schiff S.L."/>
            <person name="Watanabe T."/>
            <person name="Fukui M."/>
            <person name="Hanada S."/>
            <person name="Tank M."/>
            <person name="Neufeld J.D."/>
        </authorList>
    </citation>
    <scope>NUCLEOTIDE SEQUENCE</scope>
    <source>
        <strain evidence="3">L227-S17</strain>
    </source>
</reference>
<accession>A0A8T7M6D5</accession>
<evidence type="ECO:0000313" key="2">
    <source>
        <dbReference type="EMBL" id="NWJ47654.1"/>
    </source>
</evidence>
<dbReference type="AlphaFoldDB" id="A0A8T7M6D5"/>
<protein>
    <submittedName>
        <fullName evidence="2">Immune inhibitor A</fullName>
    </submittedName>
</protein>
<dbReference type="RefSeq" id="WP_341471441.1">
    <property type="nucleotide sequence ID" value="NZ_CP128400.1"/>
</dbReference>
<dbReference type="Proteomes" id="UP001431572">
    <property type="component" value="Chromosome 2"/>
</dbReference>
<evidence type="ECO:0000313" key="3">
    <source>
        <dbReference type="EMBL" id="WJW69560.1"/>
    </source>
</evidence>
<gene>
    <name evidence="2" type="ORF">HXX08_17510</name>
    <name evidence="3" type="ORF">OZ401_003184</name>
</gene>
<evidence type="ECO:0000313" key="4">
    <source>
        <dbReference type="Proteomes" id="UP000521676"/>
    </source>
</evidence>
<dbReference type="EMBL" id="CP128400">
    <property type="protein sequence ID" value="WJW69560.1"/>
    <property type="molecule type" value="Genomic_DNA"/>
</dbReference>
<dbReference type="Pfam" id="PF20773">
    <property type="entry name" value="InhA-like_MAM"/>
    <property type="match status" value="1"/>
</dbReference>
<organism evidence="2 4">
    <name type="scientific">Candidatus Chlorohelix allophototropha</name>
    <dbReference type="NCBI Taxonomy" id="3003348"/>
    <lineage>
        <taxon>Bacteria</taxon>
        <taxon>Bacillati</taxon>
        <taxon>Chloroflexota</taxon>
        <taxon>Chloroflexia</taxon>
        <taxon>Candidatus Chloroheliales</taxon>
        <taxon>Candidatus Chloroheliaceae</taxon>
        <taxon>Candidatus Chlorohelix</taxon>
    </lineage>
</organism>
<name>A0A8T7M6D5_9CHLR</name>
<feature type="region of interest" description="Disordered" evidence="1">
    <location>
        <begin position="46"/>
        <end position="67"/>
    </location>
</feature>
<dbReference type="Gene3D" id="2.60.120.260">
    <property type="entry name" value="Galactose-binding domain-like"/>
    <property type="match status" value="1"/>
</dbReference>
<evidence type="ECO:0000256" key="1">
    <source>
        <dbReference type="SAM" id="MobiDB-lite"/>
    </source>
</evidence>
<sequence length="638" mass="71501">MPSTTPISIAQTTTLTPPDVLAYLDEFQAKTTTPPLRDEYAIYDRLKSNGANPNPPHTTTRPPYQQGDEDNFWVFDTPRKSYLQVSARLQVVTDHVYWFVDKNYAINAAALANAARLFEEKIYPTNRRYFGEEWTPGVDGDPHLVVLNTTLSGGVIGYYSSDDELLRSINSKSNEHEIIYVMGRPENTDSYLSLLAHEFQHMIHWHNQPNQEVWLNEGASVLAQTLNGFSSSGYESAFFNRSATQLDNWTCTTCAPSRFYGSGYLWMAYLQDVYGEKVIRDTIANDKGLTGFNAIDYGLAKNADPQIYSDKVFKDWALTNFINHATADPTFNYKKVSSHISNPSNTISKLPDSKSGNTFQYTAQYYKVEAGTGGFTLNFQGAPTASLFNTQPASGKMVWWTNRGENSDMTLTREVDLSSVQKATLKFKLWFDIEPQFDYLYFEVSDNGGKTWQVLPGKYATVYAQSGKNYGAGWSGRSNSNGADLTDSDNLAADWVQEEIDLSRFAGKRIQLRFEYLTDEGYNRQGAILDDFEIPEINWRDNAESGDNGWQANGFLRTGAAIPQKFWVRVMKLDGSCADKTTTSLSTADNGASCVQDMALDFTNAGILKVPYENALVMIAPYAPKTLVPAEFTLNFSR</sequence>